<evidence type="ECO:0000313" key="9">
    <source>
        <dbReference type="Proteomes" id="UP000807785"/>
    </source>
</evidence>
<name>A0A9D7HSB9_9PROT</name>
<feature type="domain" description="GtrA/DPMS transmembrane" evidence="7">
    <location>
        <begin position="11"/>
        <end position="125"/>
    </location>
</feature>
<keyword evidence="4 6" id="KW-1133">Transmembrane helix</keyword>
<evidence type="ECO:0000259" key="7">
    <source>
        <dbReference type="Pfam" id="PF04138"/>
    </source>
</evidence>
<gene>
    <name evidence="8" type="ORF">IPH26_01000</name>
</gene>
<evidence type="ECO:0000256" key="3">
    <source>
        <dbReference type="ARBA" id="ARBA00022692"/>
    </source>
</evidence>
<comment type="caution">
    <text evidence="8">The sequence shown here is derived from an EMBL/GenBank/DDBJ whole genome shotgun (WGS) entry which is preliminary data.</text>
</comment>
<feature type="transmembrane region" description="Helical" evidence="6">
    <location>
        <begin position="12"/>
        <end position="33"/>
    </location>
</feature>
<accession>A0A9D7HSB9</accession>
<dbReference type="AlphaFoldDB" id="A0A9D7HSB9"/>
<dbReference type="PANTHER" id="PTHR38459">
    <property type="entry name" value="PROPHAGE BACTOPRENOL-LINKED GLUCOSE TRANSLOCASE HOMOLOG"/>
    <property type="match status" value="1"/>
</dbReference>
<reference evidence="8" key="1">
    <citation type="submission" date="2020-10" db="EMBL/GenBank/DDBJ databases">
        <title>Connecting structure to function with the recovery of over 1000 high-quality activated sludge metagenome-assembled genomes encoding full-length rRNA genes using long-read sequencing.</title>
        <authorList>
            <person name="Singleton C.M."/>
            <person name="Petriglieri F."/>
            <person name="Kristensen J.M."/>
            <person name="Kirkegaard R.H."/>
            <person name="Michaelsen T.Y."/>
            <person name="Andersen M.H."/>
            <person name="Karst S.M."/>
            <person name="Dueholm M.S."/>
            <person name="Nielsen P.H."/>
            <person name="Albertsen M."/>
        </authorList>
    </citation>
    <scope>NUCLEOTIDE SEQUENCE</scope>
    <source>
        <strain evidence="8">Bjer_18-Q3-R1-45_BAT3C.347</strain>
    </source>
</reference>
<sequence>MSIRHGRSFVRFVLVGILNTGVGLALIFVAKGLFGWGDLAANVFGYAVGLAVSFLLNRNWSFEHRGAVSPALLRFLAVFLAAYSSNLVTLFGLINLFGMNAYVAQALAVIPYTLLFYLGSRWFVFRSDTGSQPASEAP</sequence>
<dbReference type="GO" id="GO:0000271">
    <property type="term" value="P:polysaccharide biosynthetic process"/>
    <property type="evidence" value="ECO:0007669"/>
    <property type="project" value="InterPro"/>
</dbReference>
<comment type="similarity">
    <text evidence="2">Belongs to the GtrA family.</text>
</comment>
<evidence type="ECO:0000256" key="1">
    <source>
        <dbReference type="ARBA" id="ARBA00004141"/>
    </source>
</evidence>
<dbReference type="PANTHER" id="PTHR38459:SF1">
    <property type="entry name" value="PROPHAGE BACTOPRENOL-LINKED GLUCOSE TRANSLOCASE HOMOLOG"/>
    <property type="match status" value="1"/>
</dbReference>
<evidence type="ECO:0000256" key="5">
    <source>
        <dbReference type="ARBA" id="ARBA00023136"/>
    </source>
</evidence>
<feature type="transmembrane region" description="Helical" evidence="6">
    <location>
        <begin position="39"/>
        <end position="60"/>
    </location>
</feature>
<dbReference type="Proteomes" id="UP000807785">
    <property type="component" value="Unassembled WGS sequence"/>
</dbReference>
<keyword evidence="3 6" id="KW-0812">Transmembrane</keyword>
<dbReference type="Pfam" id="PF04138">
    <property type="entry name" value="GtrA_DPMS_TM"/>
    <property type="match status" value="1"/>
</dbReference>
<dbReference type="GO" id="GO:0005886">
    <property type="term" value="C:plasma membrane"/>
    <property type="evidence" value="ECO:0007669"/>
    <property type="project" value="TreeGrafter"/>
</dbReference>
<proteinExistence type="inferred from homology"/>
<feature type="transmembrane region" description="Helical" evidence="6">
    <location>
        <begin position="100"/>
        <end position="118"/>
    </location>
</feature>
<evidence type="ECO:0000256" key="4">
    <source>
        <dbReference type="ARBA" id="ARBA00022989"/>
    </source>
</evidence>
<evidence type="ECO:0000256" key="2">
    <source>
        <dbReference type="ARBA" id="ARBA00009399"/>
    </source>
</evidence>
<dbReference type="InterPro" id="IPR051401">
    <property type="entry name" value="GtrA_CellWall_Glycosyl"/>
</dbReference>
<evidence type="ECO:0000256" key="6">
    <source>
        <dbReference type="SAM" id="Phobius"/>
    </source>
</evidence>
<keyword evidence="5 6" id="KW-0472">Membrane</keyword>
<feature type="transmembrane region" description="Helical" evidence="6">
    <location>
        <begin position="72"/>
        <end position="94"/>
    </location>
</feature>
<dbReference type="InterPro" id="IPR007267">
    <property type="entry name" value="GtrA_DPMS_TM"/>
</dbReference>
<dbReference type="EMBL" id="JADJEV010000001">
    <property type="protein sequence ID" value="MBK6971590.1"/>
    <property type="molecule type" value="Genomic_DNA"/>
</dbReference>
<protein>
    <submittedName>
        <fullName evidence="8">GtrA family protein</fullName>
    </submittedName>
</protein>
<evidence type="ECO:0000313" key="8">
    <source>
        <dbReference type="EMBL" id="MBK6971590.1"/>
    </source>
</evidence>
<organism evidence="8 9">
    <name type="scientific">Candidatus Methylophosphatis roskildensis</name>
    <dbReference type="NCBI Taxonomy" id="2899263"/>
    <lineage>
        <taxon>Bacteria</taxon>
        <taxon>Pseudomonadati</taxon>
        <taxon>Pseudomonadota</taxon>
        <taxon>Betaproteobacteria</taxon>
        <taxon>Nitrosomonadales</taxon>
        <taxon>Sterolibacteriaceae</taxon>
        <taxon>Candidatus Methylophosphatis</taxon>
    </lineage>
</organism>
<comment type="subcellular location">
    <subcellularLocation>
        <location evidence="1">Membrane</location>
        <topology evidence="1">Multi-pass membrane protein</topology>
    </subcellularLocation>
</comment>